<name>A0A4R4YCD1_9ACTN</name>
<dbReference type="RefSeq" id="WP_132619063.1">
    <property type="nucleotide sequence ID" value="NZ_SMKQ01000153.1"/>
</dbReference>
<dbReference type="Proteomes" id="UP000295302">
    <property type="component" value="Unassembled WGS sequence"/>
</dbReference>
<dbReference type="AlphaFoldDB" id="A0A4R4YCD1"/>
<sequence>MSEGTDAAAVFLTDDDAGFTYYAGKRLIAAFDPGDTGVRLTRPVRPDDPVRTDRAPGGVRLA</sequence>
<proteinExistence type="predicted"/>
<dbReference type="EMBL" id="SMKQ01000153">
    <property type="protein sequence ID" value="TDD40832.1"/>
    <property type="molecule type" value="Genomic_DNA"/>
</dbReference>
<feature type="compositionally biased region" description="Basic and acidic residues" evidence="1">
    <location>
        <begin position="44"/>
        <end position="54"/>
    </location>
</feature>
<feature type="region of interest" description="Disordered" evidence="1">
    <location>
        <begin position="38"/>
        <end position="62"/>
    </location>
</feature>
<comment type="caution">
    <text evidence="2">The sequence shown here is derived from an EMBL/GenBank/DDBJ whole genome shotgun (WGS) entry which is preliminary data.</text>
</comment>
<gene>
    <name evidence="2" type="ORF">E1286_33885</name>
</gene>
<evidence type="ECO:0000313" key="3">
    <source>
        <dbReference type="Proteomes" id="UP000295302"/>
    </source>
</evidence>
<accession>A0A4R4YCD1</accession>
<evidence type="ECO:0000256" key="1">
    <source>
        <dbReference type="SAM" id="MobiDB-lite"/>
    </source>
</evidence>
<keyword evidence="3" id="KW-1185">Reference proteome</keyword>
<reference evidence="2 3" key="1">
    <citation type="submission" date="2019-03" db="EMBL/GenBank/DDBJ databases">
        <title>Draft genome sequences of novel Actinobacteria.</title>
        <authorList>
            <person name="Sahin N."/>
            <person name="Ay H."/>
            <person name="Saygin H."/>
        </authorList>
    </citation>
    <scope>NUCLEOTIDE SEQUENCE [LARGE SCALE GENOMIC DNA]</scope>
    <source>
        <strain evidence="2 3">CH32</strain>
    </source>
</reference>
<evidence type="ECO:0000313" key="2">
    <source>
        <dbReference type="EMBL" id="TDD40832.1"/>
    </source>
</evidence>
<protein>
    <submittedName>
        <fullName evidence="2">Uncharacterized protein</fullName>
    </submittedName>
</protein>
<organism evidence="2 3">
    <name type="scientific">Nonomuraea terrae</name>
    <dbReference type="NCBI Taxonomy" id="2530383"/>
    <lineage>
        <taxon>Bacteria</taxon>
        <taxon>Bacillati</taxon>
        <taxon>Actinomycetota</taxon>
        <taxon>Actinomycetes</taxon>
        <taxon>Streptosporangiales</taxon>
        <taxon>Streptosporangiaceae</taxon>
        <taxon>Nonomuraea</taxon>
    </lineage>
</organism>